<keyword evidence="2" id="KW-1185">Reference proteome</keyword>
<evidence type="ECO:0000313" key="2">
    <source>
        <dbReference type="Proteomes" id="UP000018621"/>
    </source>
</evidence>
<reference evidence="1 2" key="1">
    <citation type="journal article" date="2014" name="J. Bacteriol.">
        <title>Characterization of novel virulent broad-host-range phages of Xylella fastidiosa and Xanthomonas.</title>
        <authorList>
            <person name="Ahern S.J."/>
            <person name="Das M."/>
            <person name="Bhowmick T.S."/>
            <person name="Young R."/>
            <person name="Gonzalez C.F."/>
        </authorList>
    </citation>
    <scope>NUCLEOTIDE SEQUENCE [LARGE SCALE GENOMIC DNA]</scope>
</reference>
<proteinExistence type="predicted"/>
<organism evidence="1 2">
    <name type="scientific">Xylella phage Sano</name>
    <dbReference type="NCBI Taxonomy" id="1415148"/>
    <lineage>
        <taxon>Viruses</taxon>
        <taxon>Duplodnaviria</taxon>
        <taxon>Heunggongvirae</taxon>
        <taxon>Uroviricota</taxon>
        <taxon>Caudoviricetes</taxon>
        <taxon>Casjensviridae</taxon>
        <taxon>Sanovirus</taxon>
        <taxon>Sanovirus sano</taxon>
        <taxon>Xylella virus Sano</taxon>
    </lineage>
</organism>
<evidence type="ECO:0000313" key="1">
    <source>
        <dbReference type="EMBL" id="AHB12023.1"/>
    </source>
</evidence>
<protein>
    <submittedName>
        <fullName evidence="1">Uncharacterized protein</fullName>
    </submittedName>
</protein>
<dbReference type="Proteomes" id="UP000018621">
    <property type="component" value="Segment"/>
</dbReference>
<gene>
    <name evidence="1" type="ORF">Sano_03</name>
</gene>
<accession>V5Q7G3</accession>
<sequence>MSVRIVKSPGRANFPWAVQFKPTENWSTAAAYADKGPAVEHAERLQAEYPHLPVRVQHYTGGPQA</sequence>
<name>V5Q7G3_9CAUD</name>
<dbReference type="EMBL" id="KF626665">
    <property type="protein sequence ID" value="AHB12023.1"/>
    <property type="molecule type" value="Genomic_DNA"/>
</dbReference>